<evidence type="ECO:0000313" key="2">
    <source>
        <dbReference type="EMBL" id="GAH21908.1"/>
    </source>
</evidence>
<sequence>MKIYNKVKKYLGDNKNLEEFLLLEKKTRGIDKSKKPVLGWIRRKIK</sequence>
<protein>
    <submittedName>
        <fullName evidence="2">Uncharacterized protein</fullName>
    </submittedName>
</protein>
<dbReference type="AlphaFoldDB" id="X1FMA5"/>
<dbReference type="EMBL" id="BARU01003247">
    <property type="protein sequence ID" value="GAH21908.1"/>
    <property type="molecule type" value="Genomic_DNA"/>
</dbReference>
<name>X1FMA5_9ZZZZ</name>
<accession>X1FMA5</accession>
<gene>
    <name evidence="1" type="ORF">S01H4_01863</name>
    <name evidence="2" type="ORF">S03H2_07144</name>
</gene>
<evidence type="ECO:0000313" key="1">
    <source>
        <dbReference type="EMBL" id="GAG71399.1"/>
    </source>
</evidence>
<organism evidence="2">
    <name type="scientific">marine sediment metagenome</name>
    <dbReference type="NCBI Taxonomy" id="412755"/>
    <lineage>
        <taxon>unclassified sequences</taxon>
        <taxon>metagenomes</taxon>
        <taxon>ecological metagenomes</taxon>
    </lineage>
</organism>
<comment type="caution">
    <text evidence="2">The sequence shown here is derived from an EMBL/GenBank/DDBJ whole genome shotgun (WGS) entry which is preliminary data.</text>
</comment>
<reference evidence="2" key="1">
    <citation type="journal article" date="2014" name="Front. Microbiol.">
        <title>High frequency of phylogenetically diverse reductive dehalogenase-homologous genes in deep subseafloor sedimentary metagenomes.</title>
        <authorList>
            <person name="Kawai M."/>
            <person name="Futagami T."/>
            <person name="Toyoda A."/>
            <person name="Takaki Y."/>
            <person name="Nishi S."/>
            <person name="Hori S."/>
            <person name="Arai W."/>
            <person name="Tsubouchi T."/>
            <person name="Morono Y."/>
            <person name="Uchiyama I."/>
            <person name="Ito T."/>
            <person name="Fujiyama A."/>
            <person name="Inagaki F."/>
            <person name="Takami H."/>
        </authorList>
    </citation>
    <scope>NUCLEOTIDE SEQUENCE</scope>
    <source>
        <strain evidence="2">Expedition CK06-06</strain>
    </source>
</reference>
<proteinExistence type="predicted"/>
<dbReference type="EMBL" id="BART01000369">
    <property type="protein sequence ID" value="GAG71399.1"/>
    <property type="molecule type" value="Genomic_DNA"/>
</dbReference>